<dbReference type="GO" id="GO:0019171">
    <property type="term" value="F:(3R)-hydroxyacyl-[acyl-carrier-protein] dehydratase activity"/>
    <property type="evidence" value="ECO:0007669"/>
    <property type="project" value="TreeGrafter"/>
</dbReference>
<dbReference type="EMBL" id="AKKV01000025">
    <property type="protein sequence ID" value="EIT85433.1"/>
    <property type="molecule type" value="Genomic_DNA"/>
</dbReference>
<proteinExistence type="predicted"/>
<evidence type="ECO:0000313" key="3">
    <source>
        <dbReference type="Proteomes" id="UP000004080"/>
    </source>
</evidence>
<evidence type="ECO:0000259" key="1">
    <source>
        <dbReference type="Pfam" id="PF01575"/>
    </source>
</evidence>
<protein>
    <submittedName>
        <fullName evidence="2">MaoC-like dehydratase</fullName>
    </submittedName>
</protein>
<dbReference type="SUPFAM" id="SSF54637">
    <property type="entry name" value="Thioesterase/thiol ester dehydrase-isomerase"/>
    <property type="match status" value="1"/>
</dbReference>
<reference evidence="2 3" key="1">
    <citation type="journal article" date="2012" name="J. Bacteriol.">
        <title>Genome of Bacillus macauensis ZFHKF-1, a Long-Chain-Forming Bacterium.</title>
        <authorList>
            <person name="Cai L."/>
            <person name="Zhang T."/>
        </authorList>
    </citation>
    <scope>NUCLEOTIDE SEQUENCE [LARGE SCALE GENOMIC DNA]</scope>
    <source>
        <strain evidence="2 3">ZFHKF-1</strain>
    </source>
</reference>
<sequence length="158" mass="17732">MLLGKKRKLGRMISELQVGERLELTQAIEDQDLLLYLGMTNDNNPLFIQHDYAAMTPFKKPIVPQILLTGIITAAVSKYLPGPGSSIEKQSLTFPRPVYHYSKVTLHFELSEVNVEAHHVKIIVTAHNEKKEVVVDGELVVCPPFPPKSITSKVLENF</sequence>
<dbReference type="GO" id="GO:0006633">
    <property type="term" value="P:fatty acid biosynthetic process"/>
    <property type="evidence" value="ECO:0007669"/>
    <property type="project" value="TreeGrafter"/>
</dbReference>
<dbReference type="InterPro" id="IPR050965">
    <property type="entry name" value="UPF0336/Enoyl-CoA_hydratase"/>
</dbReference>
<dbReference type="Pfam" id="PF01575">
    <property type="entry name" value="MaoC_dehydratas"/>
    <property type="match status" value="1"/>
</dbReference>
<dbReference type="PANTHER" id="PTHR43437:SF3">
    <property type="entry name" value="HYDROXYACYL-THIOESTER DEHYDRATASE TYPE 2, MITOCHONDRIAL"/>
    <property type="match status" value="1"/>
</dbReference>
<dbReference type="Proteomes" id="UP000004080">
    <property type="component" value="Unassembled WGS sequence"/>
</dbReference>
<keyword evidence="3" id="KW-1185">Reference proteome</keyword>
<dbReference type="eggNOG" id="COG2030">
    <property type="taxonomic scope" value="Bacteria"/>
</dbReference>
<feature type="domain" description="MaoC-like" evidence="1">
    <location>
        <begin position="23"/>
        <end position="129"/>
    </location>
</feature>
<gene>
    <name evidence="2" type="ORF">A374_09358</name>
</gene>
<accession>I8UF46</accession>
<dbReference type="PANTHER" id="PTHR43437">
    <property type="entry name" value="HYDROXYACYL-THIOESTER DEHYDRATASE TYPE 2, MITOCHONDRIAL-RELATED"/>
    <property type="match status" value="1"/>
</dbReference>
<comment type="caution">
    <text evidence="2">The sequence shown here is derived from an EMBL/GenBank/DDBJ whole genome shotgun (WGS) entry which is preliminary data.</text>
</comment>
<dbReference type="STRING" id="1196324.A374_09358"/>
<dbReference type="Gene3D" id="3.10.129.10">
    <property type="entry name" value="Hotdog Thioesterase"/>
    <property type="match status" value="1"/>
</dbReference>
<name>I8UF46_9BACL</name>
<dbReference type="InterPro" id="IPR002539">
    <property type="entry name" value="MaoC-like_dom"/>
</dbReference>
<dbReference type="PATRIC" id="fig|1196324.3.peg.1910"/>
<evidence type="ECO:0000313" key="2">
    <source>
        <dbReference type="EMBL" id="EIT85433.1"/>
    </source>
</evidence>
<dbReference type="InterPro" id="IPR029069">
    <property type="entry name" value="HotDog_dom_sf"/>
</dbReference>
<organism evidence="2 3">
    <name type="scientific">Fictibacillus macauensis ZFHKF-1</name>
    <dbReference type="NCBI Taxonomy" id="1196324"/>
    <lineage>
        <taxon>Bacteria</taxon>
        <taxon>Bacillati</taxon>
        <taxon>Bacillota</taxon>
        <taxon>Bacilli</taxon>
        <taxon>Bacillales</taxon>
        <taxon>Fictibacillaceae</taxon>
        <taxon>Fictibacillus</taxon>
    </lineage>
</organism>
<dbReference type="AlphaFoldDB" id="I8UF46"/>